<dbReference type="AlphaFoldDB" id="A0A392S3W8"/>
<accession>A0A392S3W8</accession>
<keyword evidence="2" id="KW-1185">Reference proteome</keyword>
<name>A0A392S3W8_9FABA</name>
<sequence>MIPVETGASSFRAEIPFEGELNNEMLREKLDLLEELRDGAALREASLKQKIAKRHDKKVIKREFEV</sequence>
<feature type="non-terminal residue" evidence="1">
    <location>
        <position position="66"/>
    </location>
</feature>
<comment type="caution">
    <text evidence="1">The sequence shown here is derived from an EMBL/GenBank/DDBJ whole genome shotgun (WGS) entry which is preliminary data.</text>
</comment>
<evidence type="ECO:0000313" key="1">
    <source>
        <dbReference type="EMBL" id="MCI43077.1"/>
    </source>
</evidence>
<evidence type="ECO:0000313" key="2">
    <source>
        <dbReference type="Proteomes" id="UP000265520"/>
    </source>
</evidence>
<proteinExistence type="predicted"/>
<reference evidence="1 2" key="1">
    <citation type="journal article" date="2018" name="Front. Plant Sci.">
        <title>Red Clover (Trifolium pratense) and Zigzag Clover (T. medium) - A Picture of Genomic Similarities and Differences.</title>
        <authorList>
            <person name="Dluhosova J."/>
            <person name="Istvanek J."/>
            <person name="Nedelnik J."/>
            <person name="Repkova J."/>
        </authorList>
    </citation>
    <scope>NUCLEOTIDE SEQUENCE [LARGE SCALE GENOMIC DNA]</scope>
    <source>
        <strain evidence="2">cv. 10/8</strain>
        <tissue evidence="1">Leaf</tissue>
    </source>
</reference>
<dbReference type="EMBL" id="LXQA010312707">
    <property type="protein sequence ID" value="MCI43077.1"/>
    <property type="molecule type" value="Genomic_DNA"/>
</dbReference>
<organism evidence="1 2">
    <name type="scientific">Trifolium medium</name>
    <dbReference type="NCBI Taxonomy" id="97028"/>
    <lineage>
        <taxon>Eukaryota</taxon>
        <taxon>Viridiplantae</taxon>
        <taxon>Streptophyta</taxon>
        <taxon>Embryophyta</taxon>
        <taxon>Tracheophyta</taxon>
        <taxon>Spermatophyta</taxon>
        <taxon>Magnoliopsida</taxon>
        <taxon>eudicotyledons</taxon>
        <taxon>Gunneridae</taxon>
        <taxon>Pentapetalae</taxon>
        <taxon>rosids</taxon>
        <taxon>fabids</taxon>
        <taxon>Fabales</taxon>
        <taxon>Fabaceae</taxon>
        <taxon>Papilionoideae</taxon>
        <taxon>50 kb inversion clade</taxon>
        <taxon>NPAAA clade</taxon>
        <taxon>Hologalegina</taxon>
        <taxon>IRL clade</taxon>
        <taxon>Trifolieae</taxon>
        <taxon>Trifolium</taxon>
    </lineage>
</organism>
<dbReference type="Proteomes" id="UP000265520">
    <property type="component" value="Unassembled WGS sequence"/>
</dbReference>
<protein>
    <submittedName>
        <fullName evidence="1">Uncharacterized protein</fullName>
    </submittedName>
</protein>